<feature type="region of interest" description="Disordered" evidence="1">
    <location>
        <begin position="1"/>
        <end position="26"/>
    </location>
</feature>
<accession>A0AB39QFZ5</accession>
<protein>
    <submittedName>
        <fullName evidence="2">Uncharacterized protein</fullName>
    </submittedName>
</protein>
<dbReference type="RefSeq" id="WP_369220924.1">
    <property type="nucleotide sequence ID" value="NZ_CP163441.1"/>
</dbReference>
<proteinExistence type="predicted"/>
<evidence type="ECO:0000256" key="1">
    <source>
        <dbReference type="SAM" id="MobiDB-lite"/>
    </source>
</evidence>
<evidence type="ECO:0000313" key="2">
    <source>
        <dbReference type="EMBL" id="XDQ41227.1"/>
    </source>
</evidence>
<name>A0AB39QFZ5_9ACTN</name>
<reference evidence="2" key="1">
    <citation type="submission" date="2024-07" db="EMBL/GenBank/DDBJ databases">
        <authorList>
            <person name="Yu S.T."/>
        </authorList>
    </citation>
    <scope>NUCLEOTIDE SEQUENCE</scope>
    <source>
        <strain evidence="2">R39</strain>
    </source>
</reference>
<feature type="compositionally biased region" description="Gly residues" evidence="1">
    <location>
        <begin position="142"/>
        <end position="154"/>
    </location>
</feature>
<dbReference type="EMBL" id="CP163441">
    <property type="protein sequence ID" value="XDQ41227.1"/>
    <property type="molecule type" value="Genomic_DNA"/>
</dbReference>
<dbReference type="AlphaFoldDB" id="A0AB39QFZ5"/>
<sequence>MSSSGALGSNVAGLPKSPSSAPTPREFSATAIGRRTAPYVHVHVHVHVHVQQDPISTTPDHPYTRALLAAMPLADPVAQQERRSRNQVPVTRRHVSFSTGYGSSRLGHGTPIRSPVATSAVPSGRLISTARPGRGERNVTEVGGGVGGGPGAGVVGVQRAGPRDRRPARQPPPCASQQLNSCCQHRS</sequence>
<feature type="region of interest" description="Disordered" evidence="1">
    <location>
        <begin position="99"/>
        <end position="187"/>
    </location>
</feature>
<gene>
    <name evidence="2" type="ORF">AB5J52_02490</name>
</gene>
<organism evidence="2">
    <name type="scientific">Streptomyces sp. R39</name>
    <dbReference type="NCBI Taxonomy" id="3238631"/>
    <lineage>
        <taxon>Bacteria</taxon>
        <taxon>Bacillati</taxon>
        <taxon>Actinomycetota</taxon>
        <taxon>Actinomycetes</taxon>
        <taxon>Kitasatosporales</taxon>
        <taxon>Streptomycetaceae</taxon>
        <taxon>Streptomyces</taxon>
    </lineage>
</organism>